<organism evidence="1 2">
    <name type="scientific">Parasponia andersonii</name>
    <name type="common">Sponia andersonii</name>
    <dbReference type="NCBI Taxonomy" id="3476"/>
    <lineage>
        <taxon>Eukaryota</taxon>
        <taxon>Viridiplantae</taxon>
        <taxon>Streptophyta</taxon>
        <taxon>Embryophyta</taxon>
        <taxon>Tracheophyta</taxon>
        <taxon>Spermatophyta</taxon>
        <taxon>Magnoliopsida</taxon>
        <taxon>eudicotyledons</taxon>
        <taxon>Gunneridae</taxon>
        <taxon>Pentapetalae</taxon>
        <taxon>rosids</taxon>
        <taxon>fabids</taxon>
        <taxon>Rosales</taxon>
        <taxon>Cannabaceae</taxon>
        <taxon>Parasponia</taxon>
    </lineage>
</organism>
<protein>
    <submittedName>
        <fullName evidence="1">Uncharacterized protein</fullName>
    </submittedName>
</protein>
<keyword evidence="2" id="KW-1185">Reference proteome</keyword>
<evidence type="ECO:0000313" key="2">
    <source>
        <dbReference type="Proteomes" id="UP000237105"/>
    </source>
</evidence>
<gene>
    <name evidence="1" type="ORF">PanWU01x14_177530</name>
</gene>
<reference evidence="2" key="1">
    <citation type="submission" date="2016-06" db="EMBL/GenBank/DDBJ databases">
        <title>Parallel loss of symbiosis genes in relatives of nitrogen-fixing non-legume Parasponia.</title>
        <authorList>
            <person name="Van Velzen R."/>
            <person name="Holmer R."/>
            <person name="Bu F."/>
            <person name="Rutten L."/>
            <person name="Van Zeijl A."/>
            <person name="Liu W."/>
            <person name="Santuari L."/>
            <person name="Cao Q."/>
            <person name="Sharma T."/>
            <person name="Shen D."/>
            <person name="Roswanjaya Y."/>
            <person name="Wardhani T."/>
            <person name="Kalhor M.S."/>
            <person name="Jansen J."/>
            <person name="Van den Hoogen J."/>
            <person name="Gungor B."/>
            <person name="Hartog M."/>
            <person name="Hontelez J."/>
            <person name="Verver J."/>
            <person name="Yang W.-C."/>
            <person name="Schijlen E."/>
            <person name="Repin R."/>
            <person name="Schilthuizen M."/>
            <person name="Schranz E."/>
            <person name="Heidstra R."/>
            <person name="Miyata K."/>
            <person name="Fedorova E."/>
            <person name="Kohlen W."/>
            <person name="Bisseling T."/>
            <person name="Smit S."/>
            <person name="Geurts R."/>
        </authorList>
    </citation>
    <scope>NUCLEOTIDE SEQUENCE [LARGE SCALE GENOMIC DNA]</scope>
    <source>
        <strain evidence="2">cv. WU1-14</strain>
    </source>
</reference>
<comment type="caution">
    <text evidence="1">The sequence shown here is derived from an EMBL/GenBank/DDBJ whole genome shotgun (WGS) entry which is preliminary data.</text>
</comment>
<name>A0A2P5C7L7_PARAD</name>
<dbReference type="EMBL" id="JXTB01000164">
    <property type="protein sequence ID" value="PON57023.1"/>
    <property type="molecule type" value="Genomic_DNA"/>
</dbReference>
<dbReference type="Proteomes" id="UP000237105">
    <property type="component" value="Unassembled WGS sequence"/>
</dbReference>
<accession>A0A2P5C7L7</accession>
<dbReference type="AlphaFoldDB" id="A0A2P5C7L7"/>
<sequence length="24" mass="2628">MEAVAQPRKGAVRPPFEGVVQVDF</sequence>
<evidence type="ECO:0000313" key="1">
    <source>
        <dbReference type="EMBL" id="PON57023.1"/>
    </source>
</evidence>
<proteinExistence type="predicted"/>